<dbReference type="SUPFAM" id="SSF109854">
    <property type="entry name" value="DinB/YfiT-like putative metalloenzymes"/>
    <property type="match status" value="1"/>
</dbReference>
<proteinExistence type="predicted"/>
<organism evidence="1 2">
    <name type="scientific">Plectosphaerella plurivora</name>
    <dbReference type="NCBI Taxonomy" id="936078"/>
    <lineage>
        <taxon>Eukaryota</taxon>
        <taxon>Fungi</taxon>
        <taxon>Dikarya</taxon>
        <taxon>Ascomycota</taxon>
        <taxon>Pezizomycotina</taxon>
        <taxon>Sordariomycetes</taxon>
        <taxon>Hypocreomycetidae</taxon>
        <taxon>Glomerellales</taxon>
        <taxon>Plectosphaerellaceae</taxon>
        <taxon>Plectosphaerella</taxon>
    </lineage>
</organism>
<accession>A0A9P8V7F7</accession>
<dbReference type="AlphaFoldDB" id="A0A9P8V7F7"/>
<keyword evidence="2" id="KW-1185">Reference proteome</keyword>
<protein>
    <recommendedName>
        <fullName evidence="3">DUF1993 domain-containing protein</fullName>
    </recommendedName>
</protein>
<dbReference type="PANTHER" id="PTHR36922">
    <property type="entry name" value="BLL2446 PROTEIN"/>
    <property type="match status" value="1"/>
</dbReference>
<evidence type="ECO:0008006" key="3">
    <source>
        <dbReference type="Google" id="ProtNLM"/>
    </source>
</evidence>
<dbReference type="Pfam" id="PF09351">
    <property type="entry name" value="DUF1993"/>
    <property type="match status" value="1"/>
</dbReference>
<sequence length="173" mass="19052">MSQPSLYDFVVPTIKNGLKTFEHILNRAESHAVEKGLDANSVYPEARLIDDQKPLIFQVQNATKTVKQTVSRLTGVELEPWENNEKTFADLHKRIHDALELLDTVDPAVVAGRIDAIVELPVLGTPTSVTAQKAVIGQSVPNFFFHLNTAYSILRAKGVPLGKADYISSFLGL</sequence>
<name>A0A9P8V7F7_9PEZI</name>
<dbReference type="Gene3D" id="1.20.120.450">
    <property type="entry name" value="dinb family like domain"/>
    <property type="match status" value="1"/>
</dbReference>
<evidence type="ECO:0000313" key="2">
    <source>
        <dbReference type="Proteomes" id="UP000770015"/>
    </source>
</evidence>
<dbReference type="EMBL" id="JAGSXJ010000019">
    <property type="protein sequence ID" value="KAH6681216.1"/>
    <property type="molecule type" value="Genomic_DNA"/>
</dbReference>
<gene>
    <name evidence="1" type="ORF">F5X68DRAFT_263550</name>
</gene>
<evidence type="ECO:0000313" key="1">
    <source>
        <dbReference type="EMBL" id="KAH6681216.1"/>
    </source>
</evidence>
<dbReference type="PANTHER" id="PTHR36922:SF1">
    <property type="entry name" value="DUF1993 DOMAIN-CONTAINING PROTEIN"/>
    <property type="match status" value="1"/>
</dbReference>
<dbReference type="Proteomes" id="UP000770015">
    <property type="component" value="Unassembled WGS sequence"/>
</dbReference>
<dbReference type="OrthoDB" id="3724345at2759"/>
<dbReference type="InterPro" id="IPR018531">
    <property type="entry name" value="DUF1993"/>
</dbReference>
<dbReference type="InterPro" id="IPR034660">
    <property type="entry name" value="DinB/YfiT-like"/>
</dbReference>
<reference evidence="1" key="1">
    <citation type="journal article" date="2021" name="Nat. Commun.">
        <title>Genetic determinants of endophytism in the Arabidopsis root mycobiome.</title>
        <authorList>
            <person name="Mesny F."/>
            <person name="Miyauchi S."/>
            <person name="Thiergart T."/>
            <person name="Pickel B."/>
            <person name="Atanasova L."/>
            <person name="Karlsson M."/>
            <person name="Huettel B."/>
            <person name="Barry K.W."/>
            <person name="Haridas S."/>
            <person name="Chen C."/>
            <person name="Bauer D."/>
            <person name="Andreopoulos W."/>
            <person name="Pangilinan J."/>
            <person name="LaButti K."/>
            <person name="Riley R."/>
            <person name="Lipzen A."/>
            <person name="Clum A."/>
            <person name="Drula E."/>
            <person name="Henrissat B."/>
            <person name="Kohler A."/>
            <person name="Grigoriev I.V."/>
            <person name="Martin F.M."/>
            <person name="Hacquard S."/>
        </authorList>
    </citation>
    <scope>NUCLEOTIDE SEQUENCE</scope>
    <source>
        <strain evidence="1">MPI-SDFR-AT-0117</strain>
    </source>
</reference>
<comment type="caution">
    <text evidence="1">The sequence shown here is derived from an EMBL/GenBank/DDBJ whole genome shotgun (WGS) entry which is preliminary data.</text>
</comment>